<sequence length="139" mass="15361">MSLKDSEGLVKMYSMVNVQQYQIVVTGTTLAECLQAYKDETSKELGVDLNIDANQVEDNISNPDNNQDKNESVTGKIADIRSAVIDGNTYYYFKLDTAEPYFSIRASSFEEAVILNKGDEITVKYAKADADIIAAISVK</sequence>
<comment type="caution">
    <text evidence="1">The sequence shown here is derived from an EMBL/GenBank/DDBJ whole genome shotgun (WGS) entry which is preliminary data.</text>
</comment>
<dbReference type="EMBL" id="VSSQ01040575">
    <property type="protein sequence ID" value="MPM93858.1"/>
    <property type="molecule type" value="Genomic_DNA"/>
</dbReference>
<dbReference type="AlphaFoldDB" id="A0A645DXJ8"/>
<gene>
    <name evidence="1" type="ORF">SDC9_141000</name>
</gene>
<organism evidence="1">
    <name type="scientific">bioreactor metagenome</name>
    <dbReference type="NCBI Taxonomy" id="1076179"/>
    <lineage>
        <taxon>unclassified sequences</taxon>
        <taxon>metagenomes</taxon>
        <taxon>ecological metagenomes</taxon>
    </lineage>
</organism>
<accession>A0A645DXJ8</accession>
<proteinExistence type="predicted"/>
<protein>
    <submittedName>
        <fullName evidence="1">Uncharacterized protein</fullName>
    </submittedName>
</protein>
<evidence type="ECO:0000313" key="1">
    <source>
        <dbReference type="EMBL" id="MPM93858.1"/>
    </source>
</evidence>
<reference evidence="1" key="1">
    <citation type="submission" date="2019-08" db="EMBL/GenBank/DDBJ databases">
        <authorList>
            <person name="Kucharzyk K."/>
            <person name="Murdoch R.W."/>
            <person name="Higgins S."/>
            <person name="Loffler F."/>
        </authorList>
    </citation>
    <scope>NUCLEOTIDE SEQUENCE</scope>
</reference>
<name>A0A645DXJ8_9ZZZZ</name>